<feature type="compositionally biased region" description="Low complexity" evidence="1">
    <location>
        <begin position="34"/>
        <end position="54"/>
    </location>
</feature>
<proteinExistence type="predicted"/>
<dbReference type="RefSeq" id="WP_231598853.1">
    <property type="nucleotide sequence ID" value="NZ_CP046455.1"/>
</dbReference>
<keyword evidence="2" id="KW-0732">Signal</keyword>
<dbReference type="Proteomes" id="UP000424462">
    <property type="component" value="Chromosome"/>
</dbReference>
<dbReference type="KEGG" id="cok:COCCU_03975"/>
<dbReference type="SUPFAM" id="SSF56601">
    <property type="entry name" value="beta-lactamase/transpeptidase-like"/>
    <property type="match status" value="1"/>
</dbReference>
<feature type="signal peptide" evidence="2">
    <location>
        <begin position="1"/>
        <end position="19"/>
    </location>
</feature>
<dbReference type="InterPro" id="IPR012338">
    <property type="entry name" value="Beta-lactam/transpept-like"/>
</dbReference>
<dbReference type="Gene3D" id="3.40.710.10">
    <property type="entry name" value="DD-peptidase/beta-lactamase superfamily"/>
    <property type="match status" value="1"/>
</dbReference>
<keyword evidence="4" id="KW-1185">Reference proteome</keyword>
<evidence type="ECO:0000313" key="3">
    <source>
        <dbReference type="EMBL" id="QGU06743.1"/>
    </source>
</evidence>
<name>A0A6B8VRJ7_9CORY</name>
<sequence length="298" mass="29798" precursor="true">MRKILAALLVMTAPLGACAIPEGEQSAQLTETVTLTSTSAPTPSPDLSPTTAPADPTPGERPIPGDVELQPLIDAALASFGGSAGIAVSDGSSELTAGDDAALPAWSTIKVPLTIAALRQDPGALQWATPAIQNSDNDAATALWNSLGDPATAGAAIAQVLGEGGNQVVVNTEVIRSGFSSFGQTAWSPSQQARFAAQLPCVTGGQQLLGLMAGIAPSQAQGLGTLPGARFKGGWGPDLQGTYDLRQFGLFSGGQGDVAVAISTHPASGTYEDAQAMATQIAAGLAPMLADLPAATCG</sequence>
<evidence type="ECO:0000256" key="1">
    <source>
        <dbReference type="SAM" id="MobiDB-lite"/>
    </source>
</evidence>
<evidence type="ECO:0000313" key="4">
    <source>
        <dbReference type="Proteomes" id="UP000424462"/>
    </source>
</evidence>
<organism evidence="3 4">
    <name type="scientific">Corynebacterium occultum</name>
    <dbReference type="NCBI Taxonomy" id="2675219"/>
    <lineage>
        <taxon>Bacteria</taxon>
        <taxon>Bacillati</taxon>
        <taxon>Actinomycetota</taxon>
        <taxon>Actinomycetes</taxon>
        <taxon>Mycobacteriales</taxon>
        <taxon>Corynebacteriaceae</taxon>
        <taxon>Corynebacterium</taxon>
    </lineage>
</organism>
<accession>A0A6B8VRJ7</accession>
<dbReference type="AlphaFoldDB" id="A0A6B8VRJ7"/>
<evidence type="ECO:0000256" key="2">
    <source>
        <dbReference type="SAM" id="SignalP"/>
    </source>
</evidence>
<gene>
    <name evidence="3" type="ORF">COCCU_03975</name>
</gene>
<feature type="chain" id="PRO_5025331524" description="Beta-lactamase" evidence="2">
    <location>
        <begin position="20"/>
        <end position="298"/>
    </location>
</feature>
<reference evidence="3 4" key="1">
    <citation type="submission" date="2019-11" db="EMBL/GenBank/DDBJ databases">
        <title>Complete genome sequence of Corynebacterium kalinowskii 1959, a novel Corynebacterium species isolated from soil of a small paddock in Vilsendorf, Germany.</title>
        <authorList>
            <person name="Schaffert L."/>
            <person name="Ruwe M."/>
            <person name="Milse J."/>
            <person name="Hanuschka K."/>
            <person name="Ortseifen V."/>
            <person name="Droste J."/>
            <person name="Brandt D."/>
            <person name="Schlueter L."/>
            <person name="Kutter Y."/>
            <person name="Vinke S."/>
            <person name="Viehoefer P."/>
            <person name="Jacob L."/>
            <person name="Luebke N.-C."/>
            <person name="Schulte-Berndt E."/>
            <person name="Hain C."/>
            <person name="Linder M."/>
            <person name="Schmidt P."/>
            <person name="Wollenschlaeger L."/>
            <person name="Luttermann T."/>
            <person name="Thieme E."/>
            <person name="Hassa J."/>
            <person name="Haak M."/>
            <person name="Wittchen M."/>
            <person name="Mentz A."/>
            <person name="Persicke M."/>
            <person name="Busche T."/>
            <person name="Ruckert C."/>
        </authorList>
    </citation>
    <scope>NUCLEOTIDE SEQUENCE [LARGE SCALE GENOMIC DNA]</scope>
    <source>
        <strain evidence="3 4">2039</strain>
    </source>
</reference>
<protein>
    <recommendedName>
        <fullName evidence="5">Beta-lactamase</fullName>
    </recommendedName>
</protein>
<evidence type="ECO:0008006" key="5">
    <source>
        <dbReference type="Google" id="ProtNLM"/>
    </source>
</evidence>
<feature type="region of interest" description="Disordered" evidence="1">
    <location>
        <begin position="34"/>
        <end position="64"/>
    </location>
</feature>
<dbReference type="EMBL" id="CP046455">
    <property type="protein sequence ID" value="QGU06743.1"/>
    <property type="molecule type" value="Genomic_DNA"/>
</dbReference>